<dbReference type="OMA" id="MRSADIC"/>
<feature type="domain" description="C2H2-type" evidence="7">
    <location>
        <begin position="817"/>
        <end position="844"/>
    </location>
</feature>
<keyword evidence="3 5" id="KW-0863">Zinc-finger</keyword>
<feature type="region of interest" description="Disordered" evidence="6">
    <location>
        <begin position="475"/>
        <end position="496"/>
    </location>
</feature>
<dbReference type="PANTHER" id="PTHR24403">
    <property type="entry name" value="ZINC FINGER PROTEIN"/>
    <property type="match status" value="1"/>
</dbReference>
<dbReference type="VEuPathDB" id="VectorBase:PHUM249040"/>
<dbReference type="SUPFAM" id="SSF57667">
    <property type="entry name" value="beta-beta-alpha zinc fingers"/>
    <property type="match status" value="2"/>
</dbReference>
<dbReference type="GO" id="GO:0005634">
    <property type="term" value="C:nucleus"/>
    <property type="evidence" value="ECO:0007669"/>
    <property type="project" value="TreeGrafter"/>
</dbReference>
<evidence type="ECO:0000313" key="10">
    <source>
        <dbReference type="Proteomes" id="UP000009046"/>
    </source>
</evidence>
<keyword evidence="4" id="KW-0862">Zinc</keyword>
<dbReference type="PROSITE" id="PS50157">
    <property type="entry name" value="ZINC_FINGER_C2H2_2"/>
    <property type="match status" value="3"/>
</dbReference>
<feature type="compositionally biased region" description="Basic and acidic residues" evidence="6">
    <location>
        <begin position="1"/>
        <end position="12"/>
    </location>
</feature>
<dbReference type="CTD" id="8238796"/>
<reference evidence="9" key="3">
    <citation type="submission" date="2021-02" db="UniProtKB">
        <authorList>
            <consortium name="EnsemblMetazoa"/>
        </authorList>
    </citation>
    <scope>IDENTIFICATION</scope>
    <source>
        <strain evidence="9">USDA</strain>
    </source>
</reference>
<dbReference type="InterPro" id="IPR013087">
    <property type="entry name" value="Znf_C2H2_type"/>
</dbReference>
<dbReference type="PANTHER" id="PTHR24403:SF94">
    <property type="entry name" value="KUMGANG"/>
    <property type="match status" value="1"/>
</dbReference>
<evidence type="ECO:0000256" key="6">
    <source>
        <dbReference type="SAM" id="MobiDB-lite"/>
    </source>
</evidence>
<keyword evidence="1" id="KW-0479">Metal-binding</keyword>
<organism>
    <name type="scientific">Pediculus humanus subsp. corporis</name>
    <name type="common">Body louse</name>
    <dbReference type="NCBI Taxonomy" id="121224"/>
    <lineage>
        <taxon>Eukaryota</taxon>
        <taxon>Metazoa</taxon>
        <taxon>Ecdysozoa</taxon>
        <taxon>Arthropoda</taxon>
        <taxon>Hexapoda</taxon>
        <taxon>Insecta</taxon>
        <taxon>Pterygota</taxon>
        <taxon>Neoptera</taxon>
        <taxon>Paraneoptera</taxon>
        <taxon>Psocodea</taxon>
        <taxon>Troctomorpha</taxon>
        <taxon>Phthiraptera</taxon>
        <taxon>Anoplura</taxon>
        <taxon>Pediculidae</taxon>
        <taxon>Pediculus</taxon>
    </lineage>
</organism>
<dbReference type="InterPro" id="IPR036236">
    <property type="entry name" value="Znf_C2H2_sf"/>
</dbReference>
<dbReference type="GO" id="GO:0008270">
    <property type="term" value="F:zinc ion binding"/>
    <property type="evidence" value="ECO:0007669"/>
    <property type="project" value="UniProtKB-KW"/>
</dbReference>
<reference evidence="8" key="2">
    <citation type="submission" date="2007-04" db="EMBL/GenBank/DDBJ databases">
        <title>The genome of the human body louse.</title>
        <authorList>
            <consortium name="The Human Body Louse Genome Consortium"/>
            <person name="Kirkness E."/>
            <person name="Walenz B."/>
            <person name="Hass B."/>
            <person name="Bruggner R."/>
            <person name="Strausberg R."/>
        </authorList>
    </citation>
    <scope>NUCLEOTIDE SEQUENCE</scope>
    <source>
        <strain evidence="8">USDA</strain>
    </source>
</reference>
<feature type="compositionally biased region" description="Polar residues" evidence="6">
    <location>
        <begin position="1027"/>
        <end position="1050"/>
    </location>
</feature>
<accession>E0VJQ5</accession>
<dbReference type="eggNOG" id="KOG1721">
    <property type="taxonomic scope" value="Eukaryota"/>
</dbReference>
<evidence type="ECO:0000259" key="7">
    <source>
        <dbReference type="PROSITE" id="PS50157"/>
    </source>
</evidence>
<feature type="domain" description="C2H2-type" evidence="7">
    <location>
        <begin position="116"/>
        <end position="144"/>
    </location>
</feature>
<evidence type="ECO:0000256" key="3">
    <source>
        <dbReference type="ARBA" id="ARBA00022771"/>
    </source>
</evidence>
<dbReference type="FunFam" id="3.30.160.60:FF:000894">
    <property type="entry name" value="Uncharacterized protein, isoform C"/>
    <property type="match status" value="1"/>
</dbReference>
<dbReference type="EnsemblMetazoa" id="PHUM249040-RA">
    <property type="protein sequence ID" value="PHUM249040-PA"/>
    <property type="gene ID" value="PHUM249040"/>
</dbReference>
<dbReference type="InterPro" id="IPR050688">
    <property type="entry name" value="Zinc_finger/UBP_domain"/>
</dbReference>
<dbReference type="Gene3D" id="3.30.160.60">
    <property type="entry name" value="Classic Zinc Finger"/>
    <property type="match status" value="4"/>
</dbReference>
<feature type="compositionally biased region" description="Polar residues" evidence="6">
    <location>
        <begin position="904"/>
        <end position="925"/>
    </location>
</feature>
<evidence type="ECO:0000256" key="4">
    <source>
        <dbReference type="ARBA" id="ARBA00022833"/>
    </source>
</evidence>
<keyword evidence="2" id="KW-0677">Repeat</keyword>
<protein>
    <recommendedName>
        <fullName evidence="7">C2H2-type domain-containing protein</fullName>
    </recommendedName>
</protein>
<dbReference type="FunCoup" id="E0VJQ5">
    <property type="interactions" value="229"/>
</dbReference>
<dbReference type="EMBL" id="DS235226">
    <property type="protein sequence ID" value="EEB13611.1"/>
    <property type="molecule type" value="Genomic_DNA"/>
</dbReference>
<feature type="region of interest" description="Disordered" evidence="6">
    <location>
        <begin position="904"/>
        <end position="966"/>
    </location>
</feature>
<feature type="region of interest" description="Disordered" evidence="6">
    <location>
        <begin position="1011"/>
        <end position="1050"/>
    </location>
</feature>
<dbReference type="STRING" id="121224.E0VJQ5"/>
<dbReference type="InParanoid" id="E0VJQ5"/>
<dbReference type="GO" id="GO:0045944">
    <property type="term" value="P:positive regulation of transcription by RNA polymerase II"/>
    <property type="evidence" value="ECO:0007669"/>
    <property type="project" value="TreeGrafter"/>
</dbReference>
<feature type="domain" description="C2H2-type" evidence="7">
    <location>
        <begin position="224"/>
        <end position="252"/>
    </location>
</feature>
<feature type="compositionally biased region" description="Basic and acidic residues" evidence="6">
    <location>
        <begin position="39"/>
        <end position="50"/>
    </location>
</feature>
<dbReference type="OrthoDB" id="6417347at2759"/>
<evidence type="ECO:0000313" key="9">
    <source>
        <dbReference type="EnsemblMetazoa" id="PHUM249040-PA"/>
    </source>
</evidence>
<dbReference type="AlphaFoldDB" id="E0VJQ5"/>
<name>E0VJQ5_PEDHC</name>
<proteinExistence type="predicted"/>
<dbReference type="RefSeq" id="XP_002426349.1">
    <property type="nucleotide sequence ID" value="XM_002426304.1"/>
</dbReference>
<dbReference type="EMBL" id="AAZO01002888">
    <property type="status" value="NOT_ANNOTATED_CDS"/>
    <property type="molecule type" value="Genomic_DNA"/>
</dbReference>
<feature type="region of interest" description="Disordered" evidence="6">
    <location>
        <begin position="1"/>
        <end position="69"/>
    </location>
</feature>
<dbReference type="KEGG" id="phu:Phum_PHUM249040"/>
<dbReference type="SMART" id="SM00355">
    <property type="entry name" value="ZnF_C2H2"/>
    <property type="match status" value="13"/>
</dbReference>
<reference evidence="8" key="1">
    <citation type="submission" date="2007-04" db="EMBL/GenBank/DDBJ databases">
        <title>Annotation of Pediculus humanus corporis strain USDA.</title>
        <authorList>
            <person name="Kirkness E."/>
            <person name="Hannick L."/>
            <person name="Hass B."/>
            <person name="Bruggner R."/>
            <person name="Lawson D."/>
            <person name="Bidwell S."/>
            <person name="Joardar V."/>
            <person name="Caler E."/>
            <person name="Walenz B."/>
            <person name="Inman J."/>
            <person name="Schobel S."/>
            <person name="Galinsky K."/>
            <person name="Amedeo P."/>
            <person name="Strausberg R."/>
        </authorList>
    </citation>
    <scope>NUCLEOTIDE SEQUENCE</scope>
    <source>
        <strain evidence="8">USDA</strain>
    </source>
</reference>
<feature type="compositionally biased region" description="Basic and acidic residues" evidence="6">
    <location>
        <begin position="1014"/>
        <end position="1026"/>
    </location>
</feature>
<keyword evidence="10" id="KW-1185">Reference proteome</keyword>
<evidence type="ECO:0000256" key="1">
    <source>
        <dbReference type="ARBA" id="ARBA00022723"/>
    </source>
</evidence>
<evidence type="ECO:0000313" key="8">
    <source>
        <dbReference type="EMBL" id="EEB13611.1"/>
    </source>
</evidence>
<gene>
    <name evidence="9" type="primary">8238796</name>
    <name evidence="8" type="ORF">Phum_PHUM249040</name>
</gene>
<dbReference type="Proteomes" id="UP000009046">
    <property type="component" value="Unassembled WGS sequence"/>
</dbReference>
<evidence type="ECO:0000256" key="5">
    <source>
        <dbReference type="PROSITE-ProRule" id="PRU00042"/>
    </source>
</evidence>
<dbReference type="GeneID" id="8238796"/>
<sequence length="1168" mass="133172">MAHRSSEIDFERSANTSSSAPIEEDVQQKEIYSIGKNVGGHDVEKTRINNEDGNGNNENMTGDVATYENGEEDGGVLPQCKIKRNYSCNLCPFFSQNPRSFLYHSRDVHFDRIKIFECSQCLYASKHSQKLQRHINMIHVAGKNRLKRTPKTFKIERKKEFRPIKPKPVVETLAEQILTNNSDEKISTDSPTPTCSPPEDLMKIETGNCSEADREEESVDGDGFKCTICNFKSKNEKLLRRHEKLVHLKKRFLRCSKCAYVTHVKARYTKHVKYHSMPMIKCDLCDFRTPYKWNLDRHYKNHCGSGAFQCSKCNFRADIKQSLTVHEMNHHVPPVGQGAIMARKKNKVKSNDHSVFDVTECDVIDAKNETNVLNMKKEISESEENVEDDIKEEDETDEIILQNIRNVKIPYTNKRESANNNHLQTDFIHPDDIVPRYGQIYVKNLKCKFCSYKAVFSHEIWRHEKRIHGFIRPESKKENVPKRPPPKLIPIQNNKTTSTNNSIISSSILKIPAVKNKSAISPPVNSPINEKTVNENEFNEMCKKSCLTSSLKDFVSLIGDEEGLKTIPDSSQDELTEWTQVTVETNDLRTNHLSMNNQKQTDLLKKKNASFFDKLKEKLLTGNNEEQSLFCEMCGHESKCLSEAVAHQKRHSDSGFQNDFEGQQENEVFLSGAELSSTRCQHCRQRCKTSTDLINHLKSCKAFGAAQEVQSNNLEIGEFDIKSEGNDDNSEDVEKFDDEKTMENRVFVWNDLSRGHHEEESEKISMNIIDEEFKGENHMEIPTTFDNAVNKTTESNETGSLVVNIDPRLNLIVKKVFKCPHCSFWASTASRFHVHIVGHLNKKPFECSLCLYRSNWRWDITKHIRLKSARDPSHLEAQVNMTDETGRRNYSKYNKYLTMMKVQESSAESSGTGRRSKPNEATQGNVADRDIIPLPAPPRLTRAPTPGTSLQMPQGVPLRPPPPLKAAHQISLPMKSSSANVRNIKDNVKKTLWKCKKDSVKSNVLAHVKQHYSKKSENLPDSKSEGDGSNNLTSGLDENSTTDVTFQDSSYGSKLMTKTPSYKCGHCQQVSNWKHVIQRHCRLKHNGDALIQIGWKEEPMVSQQMNDSGENSENYEVIEDSIELISCDICPFTTDTEGDLTAHKLNHVDRPGSIFKCSYCPFYVPSKM</sequence>
<dbReference type="HOGENOM" id="CLU_274439_0_0_1"/>
<evidence type="ECO:0000256" key="2">
    <source>
        <dbReference type="ARBA" id="ARBA00022737"/>
    </source>
</evidence>